<keyword evidence="2" id="KW-1185">Reference proteome</keyword>
<dbReference type="Proteomes" id="UP000251213">
    <property type="component" value="Unassembled WGS sequence"/>
</dbReference>
<dbReference type="EMBL" id="QJKK01000003">
    <property type="protein sequence ID" value="RAL25563.1"/>
    <property type="molecule type" value="Genomic_DNA"/>
</dbReference>
<organism evidence="1 2">
    <name type="scientific">Thermoflavimicrobium daqui</name>
    <dbReference type="NCBI Taxonomy" id="2137476"/>
    <lineage>
        <taxon>Bacteria</taxon>
        <taxon>Bacillati</taxon>
        <taxon>Bacillota</taxon>
        <taxon>Bacilli</taxon>
        <taxon>Bacillales</taxon>
        <taxon>Thermoactinomycetaceae</taxon>
        <taxon>Thermoflavimicrobium</taxon>
    </lineage>
</organism>
<comment type="caution">
    <text evidence="1">The sequence shown here is derived from an EMBL/GenBank/DDBJ whole genome shotgun (WGS) entry which is preliminary data.</text>
</comment>
<dbReference type="OrthoDB" id="9783078at2"/>
<dbReference type="PANTHER" id="PTHR38075">
    <property type="entry name" value="DUF4139 DOMAIN-CONTAINING PROTEIN"/>
    <property type="match status" value="1"/>
</dbReference>
<gene>
    <name evidence="1" type="ORF">DL897_05595</name>
</gene>
<evidence type="ECO:0000313" key="1">
    <source>
        <dbReference type="EMBL" id="RAL25563.1"/>
    </source>
</evidence>
<dbReference type="AlphaFoldDB" id="A0A364K5J8"/>
<dbReference type="RefSeq" id="WP_113658176.1">
    <property type="nucleotide sequence ID" value="NZ_KZ845665.1"/>
</dbReference>
<reference evidence="1 2" key="2">
    <citation type="submission" date="2018-06" db="EMBL/GenBank/DDBJ databases">
        <authorList>
            <person name="Zhirakovskaya E."/>
        </authorList>
    </citation>
    <scope>NUCLEOTIDE SEQUENCE [LARGE SCALE GENOMIC DNA]</scope>
    <source>
        <strain evidence="1 2">FBKL4.011</strain>
    </source>
</reference>
<evidence type="ECO:0000313" key="2">
    <source>
        <dbReference type="Proteomes" id="UP000251213"/>
    </source>
</evidence>
<proteinExistence type="predicted"/>
<evidence type="ECO:0008006" key="3">
    <source>
        <dbReference type="Google" id="ProtNLM"/>
    </source>
</evidence>
<protein>
    <recommendedName>
        <fullName evidence="3">DUF4139 domain-containing protein</fullName>
    </recommendedName>
</protein>
<reference evidence="1 2" key="1">
    <citation type="submission" date="2018-06" db="EMBL/GenBank/DDBJ databases">
        <title>Thermoflavimicrobium daqus sp. nov., a thermophilic microbe isolated from Moutai-flavour Daqu.</title>
        <authorList>
            <person name="Wang X."/>
            <person name="Zhou H."/>
        </authorList>
    </citation>
    <scope>NUCLEOTIDE SEQUENCE [LARGE SCALE GENOMIC DNA]</scope>
    <source>
        <strain evidence="1 2">FBKL4.011</strain>
    </source>
</reference>
<name>A0A364K5J8_9BACL</name>
<dbReference type="PANTHER" id="PTHR38075:SF1">
    <property type="entry name" value="DUF4139 DOMAIN-CONTAINING PROTEIN"/>
    <property type="match status" value="1"/>
</dbReference>
<accession>A0A364K5J8</accession>
<sequence>MIYTSTQKDCERMVLTIYNDGYGVIKETRSIALGEHDQLIHYSDIAEKIEIDSLLIDGLKIKEMNFEYDLVNKKKLLEKYVNEVILIRDRYSQQKTPYQLLSVTDSIIVQNTLTGEVRINPKGEMILPQLPQGFILKPSLIWKIKDPHQKSVNISYISKGFRWHASYIIYLQENTLDLSGWAHIHNESGATYENAELKLLAGKVHRIKKEKISSLEIPTFLKMAKRQNKNANFKEKTFHDYHLYTCQEKTTLKNNQLKQIKFVEQTKIPFQKYYMGLGVGPQKHYSTRIFVNLSNDHTHGLGIPLPKGKIKIYSRDTVNQCFEYLNETLIDHTSVDEKILLPLGEAFDVRMDCRIIKKKQTGKYAFITYEYTISNHRPESIHFKLNHLLYLKHMEWLSASVPFVKQNVDSYISDMNLAAGETKKVQVHIRAKVE</sequence>